<name>A0A2H1WWT2_SPOFR</name>
<accession>A0A2H1WWT2</accession>
<dbReference type="EMBL" id="ODYU01011645">
    <property type="protein sequence ID" value="SOQ57523.1"/>
    <property type="molecule type" value="Genomic_DNA"/>
</dbReference>
<dbReference type="AlphaFoldDB" id="A0A2H1WWT2"/>
<reference evidence="1" key="1">
    <citation type="submission" date="2016-07" db="EMBL/GenBank/DDBJ databases">
        <authorList>
            <person name="Bretaudeau A."/>
        </authorList>
    </citation>
    <scope>NUCLEOTIDE SEQUENCE</scope>
    <source>
        <strain evidence="1">Rice</strain>
        <tissue evidence="1">Whole body</tissue>
    </source>
</reference>
<organism evidence="1">
    <name type="scientific">Spodoptera frugiperda</name>
    <name type="common">Fall armyworm</name>
    <dbReference type="NCBI Taxonomy" id="7108"/>
    <lineage>
        <taxon>Eukaryota</taxon>
        <taxon>Metazoa</taxon>
        <taxon>Ecdysozoa</taxon>
        <taxon>Arthropoda</taxon>
        <taxon>Hexapoda</taxon>
        <taxon>Insecta</taxon>
        <taxon>Pterygota</taxon>
        <taxon>Neoptera</taxon>
        <taxon>Endopterygota</taxon>
        <taxon>Lepidoptera</taxon>
        <taxon>Glossata</taxon>
        <taxon>Ditrysia</taxon>
        <taxon>Noctuoidea</taxon>
        <taxon>Noctuidae</taxon>
        <taxon>Amphipyrinae</taxon>
        <taxon>Spodoptera</taxon>
    </lineage>
</organism>
<protein>
    <submittedName>
        <fullName evidence="1">SFRICE_015730</fullName>
    </submittedName>
</protein>
<sequence>MGIRNTRGSKCVPGLLEARNSRVVGESGIDYNATLWVKFDIGIGIVERQYNFFDTSYRTVCSYEPQAISINYDIKVETANSFGLVLGWGAAKPKGMKRTKA</sequence>
<gene>
    <name evidence="1" type="ORF">SFRICE_015730</name>
</gene>
<proteinExistence type="predicted"/>
<evidence type="ECO:0000313" key="1">
    <source>
        <dbReference type="EMBL" id="SOQ57523.1"/>
    </source>
</evidence>